<dbReference type="Proteomes" id="UP001527099">
    <property type="component" value="Unassembled WGS sequence"/>
</dbReference>
<feature type="chain" id="PRO_5046507491" description="Lipoprotein" evidence="2">
    <location>
        <begin position="25"/>
        <end position="213"/>
    </location>
</feature>
<evidence type="ECO:0000256" key="2">
    <source>
        <dbReference type="SAM" id="SignalP"/>
    </source>
</evidence>
<accession>A0ABT4GF83</accession>
<evidence type="ECO:0000313" key="3">
    <source>
        <dbReference type="EMBL" id="MCY9694850.1"/>
    </source>
</evidence>
<dbReference type="RefSeq" id="WP_268616394.1">
    <property type="nucleotide sequence ID" value="NZ_JAMDMX010000055.1"/>
</dbReference>
<name>A0ABT4GF83_9BACL</name>
<gene>
    <name evidence="3" type="ORF">M5X19_18355</name>
</gene>
<protein>
    <recommendedName>
        <fullName evidence="5">Lipoprotein</fullName>
    </recommendedName>
</protein>
<dbReference type="PROSITE" id="PS51257">
    <property type="entry name" value="PROKAR_LIPOPROTEIN"/>
    <property type="match status" value="1"/>
</dbReference>
<organism evidence="3 4">
    <name type="scientific">Paenibacillus alginolyticus</name>
    <dbReference type="NCBI Taxonomy" id="59839"/>
    <lineage>
        <taxon>Bacteria</taxon>
        <taxon>Bacillati</taxon>
        <taxon>Bacillota</taxon>
        <taxon>Bacilli</taxon>
        <taxon>Bacillales</taxon>
        <taxon>Paenibacillaceae</taxon>
        <taxon>Paenibacillus</taxon>
    </lineage>
</organism>
<comment type="caution">
    <text evidence="3">The sequence shown here is derived from an EMBL/GenBank/DDBJ whole genome shotgun (WGS) entry which is preliminary data.</text>
</comment>
<evidence type="ECO:0000313" key="4">
    <source>
        <dbReference type="Proteomes" id="UP001527099"/>
    </source>
</evidence>
<keyword evidence="2" id="KW-0732">Signal</keyword>
<reference evidence="3 4" key="1">
    <citation type="submission" date="2022-05" db="EMBL/GenBank/DDBJ databases">
        <title>Genome Sequencing of Bee-Associated Microbes.</title>
        <authorList>
            <person name="Dunlap C."/>
        </authorList>
    </citation>
    <scope>NUCLEOTIDE SEQUENCE [LARGE SCALE GENOMIC DNA]</scope>
    <source>
        <strain evidence="3 4">NRRL B-14421</strain>
    </source>
</reference>
<feature type="region of interest" description="Disordered" evidence="1">
    <location>
        <begin position="133"/>
        <end position="213"/>
    </location>
</feature>
<keyword evidence="4" id="KW-1185">Reference proteome</keyword>
<feature type="compositionally biased region" description="Gly residues" evidence="1">
    <location>
        <begin position="136"/>
        <end position="156"/>
    </location>
</feature>
<evidence type="ECO:0008006" key="5">
    <source>
        <dbReference type="Google" id="ProtNLM"/>
    </source>
</evidence>
<feature type="region of interest" description="Disordered" evidence="1">
    <location>
        <begin position="27"/>
        <end position="57"/>
    </location>
</feature>
<sequence length="213" mass="22350">MMKMTKIAGLCILIPVLLSGCGNASSSQTAAASSAQPQQQQQNGQSQADGKQNAQDRPVMNAAQRQIFSTFQTLLQLDKADGLTITKEQAQAMLPVAQEIVTKAELSDENKTKLFEKLTDAQKKFIEDAAARMGNRGNGGANGSGNNGNTGNGKGNRNGQSGNTENKPDASAQPNANAPDQTGGKKGNGNRPAGGEMRDPGKQLIELLQNKVK</sequence>
<dbReference type="EMBL" id="JAMDMX010000055">
    <property type="protein sequence ID" value="MCY9694850.1"/>
    <property type="molecule type" value="Genomic_DNA"/>
</dbReference>
<feature type="signal peptide" evidence="2">
    <location>
        <begin position="1"/>
        <end position="24"/>
    </location>
</feature>
<proteinExistence type="predicted"/>
<evidence type="ECO:0000256" key="1">
    <source>
        <dbReference type="SAM" id="MobiDB-lite"/>
    </source>
</evidence>
<feature type="compositionally biased region" description="Low complexity" evidence="1">
    <location>
        <begin position="27"/>
        <end position="48"/>
    </location>
</feature>